<dbReference type="GO" id="GO:0005737">
    <property type="term" value="C:cytoplasm"/>
    <property type="evidence" value="ECO:0007669"/>
    <property type="project" value="InterPro"/>
</dbReference>
<dbReference type="NCBIfam" id="NF010659">
    <property type="entry name" value="PRK14058.1-1"/>
    <property type="match status" value="1"/>
</dbReference>
<keyword evidence="4 9" id="KW-0418">Kinase</keyword>
<evidence type="ECO:0000259" key="8">
    <source>
        <dbReference type="Pfam" id="PF00696"/>
    </source>
</evidence>
<feature type="domain" description="Aspartate/glutamate/uridylate kinase" evidence="8">
    <location>
        <begin position="14"/>
        <end position="260"/>
    </location>
</feature>
<proteinExistence type="predicted"/>
<organism evidence="9">
    <name type="scientific">Streptomyces sp. R08</name>
    <dbReference type="NCBI Taxonomy" id="3238624"/>
    <lineage>
        <taxon>Bacteria</taxon>
        <taxon>Bacillati</taxon>
        <taxon>Actinomycetota</taxon>
        <taxon>Actinomycetes</taxon>
        <taxon>Kitasatosporales</taxon>
        <taxon>Streptomycetaceae</taxon>
        <taxon>Streptomyces</taxon>
    </lineage>
</organism>
<dbReference type="PRINTS" id="PR00474">
    <property type="entry name" value="GLU5KINASE"/>
</dbReference>
<gene>
    <name evidence="9" type="ORF">AB5J58_14325</name>
</gene>
<protein>
    <submittedName>
        <fullName evidence="9">[LysW]-aminoadipate kinase</fullName>
    </submittedName>
</protein>
<dbReference type="EMBL" id="CP163431">
    <property type="protein sequence ID" value="XDQ01299.1"/>
    <property type="molecule type" value="Genomic_DNA"/>
</dbReference>
<feature type="region of interest" description="Disordered" evidence="7">
    <location>
        <begin position="271"/>
        <end position="311"/>
    </location>
</feature>
<evidence type="ECO:0000256" key="2">
    <source>
        <dbReference type="ARBA" id="ARBA00022679"/>
    </source>
</evidence>
<keyword evidence="5" id="KW-0067">ATP-binding</keyword>
<dbReference type="GO" id="GO:0005524">
    <property type="term" value="F:ATP binding"/>
    <property type="evidence" value="ECO:0007669"/>
    <property type="project" value="UniProtKB-KW"/>
</dbReference>
<dbReference type="GO" id="GO:0006526">
    <property type="term" value="P:L-arginine biosynthetic process"/>
    <property type="evidence" value="ECO:0007669"/>
    <property type="project" value="TreeGrafter"/>
</dbReference>
<feature type="compositionally biased region" description="Basic and acidic residues" evidence="7">
    <location>
        <begin position="299"/>
        <end position="311"/>
    </location>
</feature>
<evidence type="ECO:0000256" key="5">
    <source>
        <dbReference type="ARBA" id="ARBA00022840"/>
    </source>
</evidence>
<dbReference type="PANTHER" id="PTHR23342:SF20">
    <property type="entry name" value="[LYSW]-AMINOADIPATE KINASE"/>
    <property type="match status" value="1"/>
</dbReference>
<evidence type="ECO:0000256" key="6">
    <source>
        <dbReference type="ARBA" id="ARBA00029440"/>
    </source>
</evidence>
<evidence type="ECO:0000256" key="4">
    <source>
        <dbReference type="ARBA" id="ARBA00022777"/>
    </source>
</evidence>
<evidence type="ECO:0000256" key="7">
    <source>
        <dbReference type="SAM" id="MobiDB-lite"/>
    </source>
</evidence>
<dbReference type="RefSeq" id="WP_369187726.1">
    <property type="nucleotide sequence ID" value="NZ_CP163431.1"/>
</dbReference>
<reference evidence="9" key="1">
    <citation type="submission" date="2024-07" db="EMBL/GenBank/DDBJ databases">
        <authorList>
            <person name="Yu S.T."/>
        </authorList>
    </citation>
    <scope>NUCLEOTIDE SEQUENCE</scope>
    <source>
        <strain evidence="9">R08</strain>
    </source>
</reference>
<keyword evidence="1" id="KW-0028">Amino-acid biosynthesis</keyword>
<evidence type="ECO:0000256" key="3">
    <source>
        <dbReference type="ARBA" id="ARBA00022741"/>
    </source>
</evidence>
<dbReference type="PANTHER" id="PTHR23342">
    <property type="entry name" value="N-ACETYLGLUTAMATE SYNTHASE"/>
    <property type="match status" value="1"/>
</dbReference>
<dbReference type="NCBIfam" id="TIGR00761">
    <property type="entry name" value="argB"/>
    <property type="match status" value="1"/>
</dbReference>
<keyword evidence="3" id="KW-0547">Nucleotide-binding</keyword>
<evidence type="ECO:0000256" key="1">
    <source>
        <dbReference type="ARBA" id="ARBA00022605"/>
    </source>
</evidence>
<dbReference type="AlphaFoldDB" id="A0AB39M624"/>
<dbReference type="InterPro" id="IPR001057">
    <property type="entry name" value="Glu/AcGlu_kinase"/>
</dbReference>
<dbReference type="Gene3D" id="3.40.1160.10">
    <property type="entry name" value="Acetylglutamate kinase-like"/>
    <property type="match status" value="1"/>
</dbReference>
<accession>A0AB39M624</accession>
<dbReference type="InterPro" id="IPR036393">
    <property type="entry name" value="AceGlu_kinase-like_sf"/>
</dbReference>
<dbReference type="InterPro" id="IPR004662">
    <property type="entry name" value="AcgluKinase_fam"/>
</dbReference>
<dbReference type="Pfam" id="PF00696">
    <property type="entry name" value="AA_kinase"/>
    <property type="match status" value="1"/>
</dbReference>
<dbReference type="InterPro" id="IPR001048">
    <property type="entry name" value="Asp/Glu/Uridylate_kinase"/>
</dbReference>
<sequence>MSVKGEPTMGEPQLVVVKCGGNSDVNAAAICADVAGLVKDGHRLVVVHGGSAEIDRLADELDVPQRRLVSPDGVSARHTDEATLEVVTLALAGSVKPKLVSELLGRGIPAVGLTGLDGGLVLTRRKRGQKAVVDGRTVVVRDDHSGRIESVRGELIATLLSHGYVPVVSPPAADEHGEPVNADADRIAAALAAELDADRLVLLTGAPGVLADPDDADSLLPDCAVERAGAPGEFARGGMALKLVAAREALLGGVGQVTVADGRGEGAVGEALRGAGTEVRLTPPPEAGPETRPTLPQHPHQEKELPGKDRE</sequence>
<dbReference type="PIRSF" id="PIRSF000728">
    <property type="entry name" value="NAGK"/>
    <property type="match status" value="1"/>
</dbReference>
<keyword evidence="2" id="KW-0808">Transferase</keyword>
<dbReference type="SUPFAM" id="SSF53633">
    <property type="entry name" value="Carbamate kinase-like"/>
    <property type="match status" value="1"/>
</dbReference>
<name>A0AB39M624_9ACTN</name>
<comment type="pathway">
    <text evidence="6">Amino-acid biosynthesis.</text>
</comment>
<dbReference type="GO" id="GO:0003991">
    <property type="term" value="F:acetylglutamate kinase activity"/>
    <property type="evidence" value="ECO:0007669"/>
    <property type="project" value="TreeGrafter"/>
</dbReference>
<evidence type="ECO:0000313" key="9">
    <source>
        <dbReference type="EMBL" id="XDQ01299.1"/>
    </source>
</evidence>